<evidence type="ECO:0000256" key="1">
    <source>
        <dbReference type="SAM" id="MobiDB-lite"/>
    </source>
</evidence>
<gene>
    <name evidence="2" type="ORF">M8A51_23395</name>
</gene>
<evidence type="ECO:0000313" key="2">
    <source>
        <dbReference type="EMBL" id="MCM5682485.1"/>
    </source>
</evidence>
<dbReference type="RefSeq" id="WP_251780964.1">
    <property type="nucleotide sequence ID" value="NZ_JAMKFE010000019.1"/>
</dbReference>
<feature type="compositionally biased region" description="Basic residues" evidence="1">
    <location>
        <begin position="104"/>
        <end position="117"/>
    </location>
</feature>
<accession>A0ABT0YUR3</accession>
<organism evidence="2 3">
    <name type="scientific">Caldimonas mangrovi</name>
    <dbReference type="NCBI Taxonomy" id="2944811"/>
    <lineage>
        <taxon>Bacteria</taxon>
        <taxon>Pseudomonadati</taxon>
        <taxon>Pseudomonadota</taxon>
        <taxon>Betaproteobacteria</taxon>
        <taxon>Burkholderiales</taxon>
        <taxon>Sphaerotilaceae</taxon>
        <taxon>Caldimonas</taxon>
    </lineage>
</organism>
<proteinExistence type="predicted"/>
<protein>
    <submittedName>
        <fullName evidence="2">Uncharacterized protein</fullName>
    </submittedName>
</protein>
<dbReference type="Proteomes" id="UP001165541">
    <property type="component" value="Unassembled WGS sequence"/>
</dbReference>
<feature type="region of interest" description="Disordered" evidence="1">
    <location>
        <begin position="102"/>
        <end position="125"/>
    </location>
</feature>
<evidence type="ECO:0000313" key="3">
    <source>
        <dbReference type="Proteomes" id="UP001165541"/>
    </source>
</evidence>
<name>A0ABT0YUR3_9BURK</name>
<keyword evidence="3" id="KW-1185">Reference proteome</keyword>
<reference evidence="2" key="1">
    <citation type="submission" date="2022-05" db="EMBL/GenBank/DDBJ databases">
        <title>Schlegelella sp. nov., isolated from mangrove soil.</title>
        <authorList>
            <person name="Liu Y."/>
            <person name="Ge X."/>
            <person name="Liu W."/>
        </authorList>
    </citation>
    <scope>NUCLEOTIDE SEQUENCE</scope>
    <source>
        <strain evidence="2">S2-27</strain>
    </source>
</reference>
<sequence>MHYLYGFPQVPARLTVVFMLARRLERLEHGVDGADAEQFSFVVQCLTEALASVRSDAALLSLLDDFPAARQLYENLHYARSGLCRSPQPLAREAARVAAEAIRHARRRDGAKPRRGKSIGPRKAA</sequence>
<dbReference type="EMBL" id="JAMKFE010000019">
    <property type="protein sequence ID" value="MCM5682485.1"/>
    <property type="molecule type" value="Genomic_DNA"/>
</dbReference>
<comment type="caution">
    <text evidence="2">The sequence shown here is derived from an EMBL/GenBank/DDBJ whole genome shotgun (WGS) entry which is preliminary data.</text>
</comment>